<evidence type="ECO:0000256" key="3">
    <source>
        <dbReference type="ARBA" id="ARBA00012054"/>
    </source>
</evidence>
<organism evidence="11 12">
    <name type="scientific">Sinomonas humi</name>
    <dbReference type="NCBI Taxonomy" id="1338436"/>
    <lineage>
        <taxon>Bacteria</taxon>
        <taxon>Bacillati</taxon>
        <taxon>Actinomycetota</taxon>
        <taxon>Actinomycetes</taxon>
        <taxon>Micrococcales</taxon>
        <taxon>Micrococcaceae</taxon>
        <taxon>Sinomonas</taxon>
    </lineage>
</organism>
<keyword evidence="6 10" id="KW-0418">Kinase</keyword>
<gene>
    <name evidence="11" type="ORF">LK10_13645</name>
</gene>
<dbReference type="EC" id="2.7.1.12" evidence="3 10"/>
<evidence type="ECO:0000313" key="12">
    <source>
        <dbReference type="Proteomes" id="UP000030982"/>
    </source>
</evidence>
<evidence type="ECO:0000256" key="2">
    <source>
        <dbReference type="ARBA" id="ARBA00008420"/>
    </source>
</evidence>
<evidence type="ECO:0000256" key="10">
    <source>
        <dbReference type="RuleBase" id="RU363066"/>
    </source>
</evidence>
<dbReference type="OrthoDB" id="9795716at2"/>
<comment type="catalytic activity">
    <reaction evidence="9 10">
        <text>D-gluconate + ATP = 6-phospho-D-gluconate + ADP + H(+)</text>
        <dbReference type="Rhea" id="RHEA:19433"/>
        <dbReference type="ChEBI" id="CHEBI:15378"/>
        <dbReference type="ChEBI" id="CHEBI:18391"/>
        <dbReference type="ChEBI" id="CHEBI:30616"/>
        <dbReference type="ChEBI" id="CHEBI:58759"/>
        <dbReference type="ChEBI" id="CHEBI:456216"/>
        <dbReference type="EC" id="2.7.1.12"/>
    </reaction>
</comment>
<dbReference type="Gene3D" id="3.40.50.300">
    <property type="entry name" value="P-loop containing nucleotide triphosphate hydrolases"/>
    <property type="match status" value="1"/>
</dbReference>
<dbReference type="CDD" id="cd02021">
    <property type="entry name" value="GntK"/>
    <property type="match status" value="1"/>
</dbReference>
<dbReference type="SUPFAM" id="SSF52540">
    <property type="entry name" value="P-loop containing nucleoside triphosphate hydrolases"/>
    <property type="match status" value="1"/>
</dbReference>
<evidence type="ECO:0000313" key="11">
    <source>
        <dbReference type="EMBL" id="KHL02176.1"/>
    </source>
</evidence>
<accession>A0A0B2AK55</accession>
<dbReference type="InterPro" id="IPR027417">
    <property type="entry name" value="P-loop_NTPase"/>
</dbReference>
<evidence type="ECO:0000256" key="7">
    <source>
        <dbReference type="ARBA" id="ARBA00022840"/>
    </source>
</evidence>
<comment type="pathway">
    <text evidence="1">Carbohydrate acid metabolism.</text>
</comment>
<dbReference type="Pfam" id="PF01202">
    <property type="entry name" value="SKI"/>
    <property type="match status" value="1"/>
</dbReference>
<dbReference type="NCBIfam" id="TIGR01313">
    <property type="entry name" value="therm_gnt_kin"/>
    <property type="match status" value="1"/>
</dbReference>
<keyword evidence="7 10" id="KW-0067">ATP-binding</keyword>
<evidence type="ECO:0000256" key="9">
    <source>
        <dbReference type="ARBA" id="ARBA00048090"/>
    </source>
</evidence>
<dbReference type="STRING" id="1338436.LK10_13645"/>
<dbReference type="Proteomes" id="UP000030982">
    <property type="component" value="Unassembled WGS sequence"/>
</dbReference>
<dbReference type="InterPro" id="IPR006001">
    <property type="entry name" value="Therm_gnt_kin"/>
</dbReference>
<dbReference type="PANTHER" id="PTHR43442">
    <property type="entry name" value="GLUCONOKINASE-RELATED"/>
    <property type="match status" value="1"/>
</dbReference>
<dbReference type="EMBL" id="JTDL01000131">
    <property type="protein sequence ID" value="KHL02176.1"/>
    <property type="molecule type" value="Genomic_DNA"/>
</dbReference>
<evidence type="ECO:0000256" key="4">
    <source>
        <dbReference type="ARBA" id="ARBA00022679"/>
    </source>
</evidence>
<proteinExistence type="inferred from homology"/>
<evidence type="ECO:0000256" key="8">
    <source>
        <dbReference type="ARBA" id="ARBA00023064"/>
    </source>
</evidence>
<reference evidence="11 12" key="1">
    <citation type="submission" date="2014-09" db="EMBL/GenBank/DDBJ databases">
        <title>Genome sequence of Sinomonas sp. MUSC 117.</title>
        <authorList>
            <person name="Lee L.-H."/>
        </authorList>
    </citation>
    <scope>NUCLEOTIDE SEQUENCE [LARGE SCALE GENOMIC DNA]</scope>
    <source>
        <strain evidence="11 12">MUSC 117</strain>
    </source>
</reference>
<sequence length="157" mass="17334">MGVSGSGKSTVGALLAKELGGEYLDGDVLHPQANIDKMAAGIPLTDEDREPWLRIIGERMAEADGVMVIGCSALRRKYRDLIRHAAPDTRFVHLVGTHEILAQRMKTRPGHFMPPALLDSQIETLEDLEPDEVGEVFDIAQTPEQIAHEAAEWLRSR</sequence>
<dbReference type="InterPro" id="IPR031322">
    <property type="entry name" value="Shikimate/glucono_kinase"/>
</dbReference>
<dbReference type="GO" id="GO:0046316">
    <property type="term" value="F:gluconokinase activity"/>
    <property type="evidence" value="ECO:0007669"/>
    <property type="project" value="UniProtKB-EC"/>
</dbReference>
<keyword evidence="12" id="KW-1185">Reference proteome</keyword>
<comment type="caution">
    <text evidence="11">The sequence shown here is derived from an EMBL/GenBank/DDBJ whole genome shotgun (WGS) entry which is preliminary data.</text>
</comment>
<dbReference type="GO" id="GO:0005737">
    <property type="term" value="C:cytoplasm"/>
    <property type="evidence" value="ECO:0007669"/>
    <property type="project" value="TreeGrafter"/>
</dbReference>
<evidence type="ECO:0000256" key="6">
    <source>
        <dbReference type="ARBA" id="ARBA00022777"/>
    </source>
</evidence>
<dbReference type="PANTHER" id="PTHR43442:SF3">
    <property type="entry name" value="GLUCONOKINASE-RELATED"/>
    <property type="match status" value="1"/>
</dbReference>
<dbReference type="AlphaFoldDB" id="A0A0B2AK55"/>
<dbReference type="GO" id="GO:0019521">
    <property type="term" value="P:D-gluconate metabolic process"/>
    <property type="evidence" value="ECO:0007669"/>
    <property type="project" value="UniProtKB-KW"/>
</dbReference>
<protein>
    <recommendedName>
        <fullName evidence="3 10">Gluconokinase</fullName>
        <ecNumber evidence="3 10">2.7.1.12</ecNumber>
    </recommendedName>
</protein>
<dbReference type="GO" id="GO:0005524">
    <property type="term" value="F:ATP binding"/>
    <property type="evidence" value="ECO:0007669"/>
    <property type="project" value="UniProtKB-KW"/>
</dbReference>
<name>A0A0B2AK55_9MICC</name>
<keyword evidence="4 10" id="KW-0808">Transferase</keyword>
<keyword evidence="5 10" id="KW-0547">Nucleotide-binding</keyword>
<comment type="similarity">
    <text evidence="2 10">Belongs to the gluconokinase GntK/GntV family.</text>
</comment>
<keyword evidence="8" id="KW-0311">Gluconate utilization</keyword>
<dbReference type="FunFam" id="3.40.50.300:FF:000522">
    <property type="entry name" value="Gluconokinase"/>
    <property type="match status" value="1"/>
</dbReference>
<evidence type="ECO:0000256" key="1">
    <source>
        <dbReference type="ARBA" id="ARBA00004761"/>
    </source>
</evidence>
<evidence type="ECO:0000256" key="5">
    <source>
        <dbReference type="ARBA" id="ARBA00022741"/>
    </source>
</evidence>